<proteinExistence type="predicted"/>
<dbReference type="OrthoDB" id="581021at2"/>
<dbReference type="Proteomes" id="UP000095594">
    <property type="component" value="Unassembled WGS sequence"/>
</dbReference>
<dbReference type="InterPro" id="IPR050397">
    <property type="entry name" value="Env_Response_Regulators"/>
</dbReference>
<dbReference type="SUPFAM" id="SSF46785">
    <property type="entry name" value="Winged helix' DNA-binding domain"/>
    <property type="match status" value="1"/>
</dbReference>
<dbReference type="Pfam" id="PF13545">
    <property type="entry name" value="HTH_Crp_2"/>
    <property type="match status" value="1"/>
</dbReference>
<dbReference type="Pfam" id="PF00027">
    <property type="entry name" value="cNMP_binding"/>
    <property type="match status" value="1"/>
</dbReference>
<keyword evidence="1" id="KW-0805">Transcription regulation</keyword>
<feature type="domain" description="Cyclic nucleotide-binding" evidence="4">
    <location>
        <begin position="18"/>
        <end position="109"/>
    </location>
</feature>
<dbReference type="Gene3D" id="2.60.120.10">
    <property type="entry name" value="Jelly Rolls"/>
    <property type="match status" value="1"/>
</dbReference>
<sequence length="226" mass="25982">MKEIINAEILKHYINEYSLAKYLNKNLINSCKIYTFEKNEFICTLNEKLEYMYFLVKGKAKVTTLLSSGQSLLLCFNNPLSIIGDLELLDNPYADCNVITLENCICLAIPIWSIHNHGYNDPLFLRFIISSLENKLRNNSIYSSINILYPLENRFASYLLSVLPSNSTSLTIEGVNHISELLGSSYRHLNRVIKTLVDSHVIKKNKNEIQVLNLKKLESLAKDIYR</sequence>
<gene>
    <name evidence="5" type="primary">yeiL</name>
    <name evidence="5" type="ORF">ERS852471_01346</name>
</gene>
<dbReference type="CDD" id="cd00038">
    <property type="entry name" value="CAP_ED"/>
    <property type="match status" value="1"/>
</dbReference>
<dbReference type="InterPro" id="IPR018490">
    <property type="entry name" value="cNMP-bd_dom_sf"/>
</dbReference>
<dbReference type="GO" id="GO:0005829">
    <property type="term" value="C:cytosol"/>
    <property type="evidence" value="ECO:0007669"/>
    <property type="project" value="TreeGrafter"/>
</dbReference>
<accession>A0A174E232</accession>
<dbReference type="Gene3D" id="1.10.10.10">
    <property type="entry name" value="Winged helix-like DNA-binding domain superfamily/Winged helix DNA-binding domain"/>
    <property type="match status" value="1"/>
</dbReference>
<dbReference type="EMBL" id="CYZX01000007">
    <property type="protein sequence ID" value="CUO31507.1"/>
    <property type="molecule type" value="Genomic_DNA"/>
</dbReference>
<dbReference type="AlphaFoldDB" id="A0A174E232"/>
<dbReference type="RefSeq" id="WP_055264957.1">
    <property type="nucleotide sequence ID" value="NZ_CABIXQ010000007.1"/>
</dbReference>
<evidence type="ECO:0000259" key="4">
    <source>
        <dbReference type="PROSITE" id="PS50042"/>
    </source>
</evidence>
<dbReference type="InterPro" id="IPR012318">
    <property type="entry name" value="HTH_CRP"/>
</dbReference>
<evidence type="ECO:0000256" key="2">
    <source>
        <dbReference type="ARBA" id="ARBA00023125"/>
    </source>
</evidence>
<organism evidence="5 6">
    <name type="scientific">Clostridium disporicum</name>
    <dbReference type="NCBI Taxonomy" id="84024"/>
    <lineage>
        <taxon>Bacteria</taxon>
        <taxon>Bacillati</taxon>
        <taxon>Bacillota</taxon>
        <taxon>Clostridia</taxon>
        <taxon>Eubacteriales</taxon>
        <taxon>Clostridiaceae</taxon>
        <taxon>Clostridium</taxon>
    </lineage>
</organism>
<evidence type="ECO:0000313" key="5">
    <source>
        <dbReference type="EMBL" id="CUO31507.1"/>
    </source>
</evidence>
<dbReference type="GO" id="GO:0003677">
    <property type="term" value="F:DNA binding"/>
    <property type="evidence" value="ECO:0007669"/>
    <property type="project" value="UniProtKB-KW"/>
</dbReference>
<name>A0A174E232_9CLOT</name>
<dbReference type="PROSITE" id="PS50042">
    <property type="entry name" value="CNMP_BINDING_3"/>
    <property type="match status" value="1"/>
</dbReference>
<dbReference type="PANTHER" id="PTHR24567:SF26">
    <property type="entry name" value="REGULATORY PROTEIN YEIL"/>
    <property type="match status" value="1"/>
</dbReference>
<evidence type="ECO:0000313" key="6">
    <source>
        <dbReference type="Proteomes" id="UP000095594"/>
    </source>
</evidence>
<reference evidence="5 6" key="1">
    <citation type="submission" date="2015-09" db="EMBL/GenBank/DDBJ databases">
        <authorList>
            <consortium name="Pathogen Informatics"/>
        </authorList>
    </citation>
    <scope>NUCLEOTIDE SEQUENCE [LARGE SCALE GENOMIC DNA]</scope>
    <source>
        <strain evidence="5 6">2789STDY5834856</strain>
    </source>
</reference>
<dbReference type="GO" id="GO:0003700">
    <property type="term" value="F:DNA-binding transcription factor activity"/>
    <property type="evidence" value="ECO:0007669"/>
    <property type="project" value="TreeGrafter"/>
</dbReference>
<dbReference type="InterPro" id="IPR036390">
    <property type="entry name" value="WH_DNA-bd_sf"/>
</dbReference>
<dbReference type="InterPro" id="IPR014710">
    <property type="entry name" value="RmlC-like_jellyroll"/>
</dbReference>
<protein>
    <submittedName>
        <fullName evidence="5">Transcriptional regulator</fullName>
    </submittedName>
</protein>
<evidence type="ECO:0000256" key="1">
    <source>
        <dbReference type="ARBA" id="ARBA00023015"/>
    </source>
</evidence>
<keyword evidence="3" id="KW-0804">Transcription</keyword>
<keyword evidence="2" id="KW-0238">DNA-binding</keyword>
<dbReference type="SUPFAM" id="SSF51206">
    <property type="entry name" value="cAMP-binding domain-like"/>
    <property type="match status" value="1"/>
</dbReference>
<evidence type="ECO:0000256" key="3">
    <source>
        <dbReference type="ARBA" id="ARBA00023163"/>
    </source>
</evidence>
<dbReference type="PANTHER" id="PTHR24567">
    <property type="entry name" value="CRP FAMILY TRANSCRIPTIONAL REGULATORY PROTEIN"/>
    <property type="match status" value="1"/>
</dbReference>
<dbReference type="InterPro" id="IPR000595">
    <property type="entry name" value="cNMP-bd_dom"/>
</dbReference>
<dbReference type="InterPro" id="IPR036388">
    <property type="entry name" value="WH-like_DNA-bd_sf"/>
</dbReference>